<evidence type="ECO:0000256" key="3">
    <source>
        <dbReference type="ARBA" id="ARBA00022484"/>
    </source>
</evidence>
<evidence type="ECO:0000256" key="2">
    <source>
        <dbReference type="ARBA" id="ARBA00012494"/>
    </source>
</evidence>
<keyword evidence="10" id="KW-0812">Transmembrane</keyword>
<dbReference type="Pfam" id="PF26253">
    <property type="entry name" value="RdRP_head"/>
    <property type="match status" value="1"/>
</dbReference>
<comment type="similarity">
    <text evidence="1">Belongs to the RdRP family.</text>
</comment>
<dbReference type="Pfam" id="PF05577">
    <property type="entry name" value="Peptidase_S28"/>
    <property type="match status" value="1"/>
</dbReference>
<dbReference type="Proteomes" id="UP000218231">
    <property type="component" value="Unassembled WGS sequence"/>
</dbReference>
<feature type="domain" description="DUF7752" evidence="12">
    <location>
        <begin position="1499"/>
        <end position="1595"/>
    </location>
</feature>
<dbReference type="PANTHER" id="PTHR23079">
    <property type="entry name" value="RNA-DEPENDENT RNA POLYMERASE"/>
    <property type="match status" value="1"/>
</dbReference>
<dbReference type="STRING" id="2018661.A0A2A2LY28"/>
<protein>
    <recommendedName>
        <fullName evidence="2">RNA-directed RNA polymerase</fullName>
        <ecNumber evidence="2">2.7.7.48</ecNumber>
    </recommendedName>
</protein>
<dbReference type="GO" id="GO:0030422">
    <property type="term" value="P:siRNA processing"/>
    <property type="evidence" value="ECO:0007669"/>
    <property type="project" value="TreeGrafter"/>
</dbReference>
<dbReference type="GO" id="GO:0031380">
    <property type="term" value="C:nuclear RNA-directed RNA polymerase complex"/>
    <property type="evidence" value="ECO:0007669"/>
    <property type="project" value="TreeGrafter"/>
</dbReference>
<dbReference type="InterPro" id="IPR057596">
    <property type="entry name" value="RDRP_core"/>
</dbReference>
<evidence type="ECO:0000259" key="14">
    <source>
        <dbReference type="Pfam" id="PF26253"/>
    </source>
</evidence>
<proteinExistence type="inferred from homology"/>
<keyword evidence="6" id="KW-0694">RNA-binding</keyword>
<keyword evidence="10" id="KW-0472">Membrane</keyword>
<feature type="region of interest" description="Disordered" evidence="9">
    <location>
        <begin position="1"/>
        <end position="22"/>
    </location>
</feature>
<evidence type="ECO:0000256" key="5">
    <source>
        <dbReference type="ARBA" id="ARBA00022695"/>
    </source>
</evidence>
<evidence type="ECO:0000313" key="15">
    <source>
        <dbReference type="EMBL" id="PAV90885.1"/>
    </source>
</evidence>
<feature type="domain" description="PH-like" evidence="13">
    <location>
        <begin position="319"/>
        <end position="554"/>
    </location>
</feature>
<organism evidence="15 16">
    <name type="scientific">Diploscapter pachys</name>
    <dbReference type="NCBI Taxonomy" id="2018661"/>
    <lineage>
        <taxon>Eukaryota</taxon>
        <taxon>Metazoa</taxon>
        <taxon>Ecdysozoa</taxon>
        <taxon>Nematoda</taxon>
        <taxon>Chromadorea</taxon>
        <taxon>Rhabditida</taxon>
        <taxon>Rhabditina</taxon>
        <taxon>Rhabditomorpha</taxon>
        <taxon>Rhabditoidea</taxon>
        <taxon>Rhabditidae</taxon>
        <taxon>Diploscapter</taxon>
    </lineage>
</organism>
<evidence type="ECO:0000256" key="1">
    <source>
        <dbReference type="ARBA" id="ARBA00005762"/>
    </source>
</evidence>
<evidence type="ECO:0000259" key="12">
    <source>
        <dbReference type="Pfam" id="PF24934"/>
    </source>
</evidence>
<evidence type="ECO:0000259" key="13">
    <source>
        <dbReference type="Pfam" id="PF25359"/>
    </source>
</evidence>
<comment type="catalytic activity">
    <reaction evidence="8">
        <text>RNA(n) + a ribonucleoside 5'-triphosphate = RNA(n+1) + diphosphate</text>
        <dbReference type="Rhea" id="RHEA:21248"/>
        <dbReference type="Rhea" id="RHEA-COMP:14527"/>
        <dbReference type="Rhea" id="RHEA-COMP:17342"/>
        <dbReference type="ChEBI" id="CHEBI:33019"/>
        <dbReference type="ChEBI" id="CHEBI:61557"/>
        <dbReference type="ChEBI" id="CHEBI:140395"/>
        <dbReference type="EC" id="2.7.7.48"/>
    </reaction>
</comment>
<evidence type="ECO:0000256" key="10">
    <source>
        <dbReference type="SAM" id="Phobius"/>
    </source>
</evidence>
<dbReference type="InterPro" id="IPR008758">
    <property type="entry name" value="Peptidase_S28"/>
</dbReference>
<keyword evidence="3" id="KW-0696">RNA-directed RNA polymerase</keyword>
<dbReference type="SUPFAM" id="SSF53474">
    <property type="entry name" value="alpha/beta-Hydrolases"/>
    <property type="match status" value="1"/>
</dbReference>
<evidence type="ECO:0000256" key="9">
    <source>
        <dbReference type="SAM" id="MobiDB-lite"/>
    </source>
</evidence>
<feature type="compositionally biased region" description="Low complexity" evidence="9">
    <location>
        <begin position="1"/>
        <end position="12"/>
    </location>
</feature>
<evidence type="ECO:0000259" key="11">
    <source>
        <dbReference type="Pfam" id="PF05183"/>
    </source>
</evidence>
<dbReference type="InterPro" id="IPR029058">
    <property type="entry name" value="AB_hydrolase_fold"/>
</dbReference>
<dbReference type="Gene3D" id="3.40.50.1820">
    <property type="entry name" value="alpha/beta hydrolase"/>
    <property type="match status" value="2"/>
</dbReference>
<dbReference type="InterPro" id="IPR057493">
    <property type="entry name" value="PH_RdRP-assoc"/>
</dbReference>
<accession>A0A2A2LY28</accession>
<feature type="transmembrane region" description="Helical" evidence="10">
    <location>
        <begin position="2101"/>
        <end position="2122"/>
    </location>
</feature>
<dbReference type="InterPro" id="IPR007855">
    <property type="entry name" value="RDRP"/>
</dbReference>
<comment type="caution">
    <text evidence="15">The sequence shown here is derived from an EMBL/GenBank/DDBJ whole genome shotgun (WGS) entry which is preliminary data.</text>
</comment>
<dbReference type="Pfam" id="PF25359">
    <property type="entry name" value="PH_met_RdRP"/>
    <property type="match status" value="1"/>
</dbReference>
<dbReference type="PANTHER" id="PTHR23079:SF55">
    <property type="entry name" value="RNA-DIRECTED RNA POLYMERASE"/>
    <property type="match status" value="1"/>
</dbReference>
<keyword evidence="7" id="KW-0943">RNA-mediated gene silencing</keyword>
<feature type="region of interest" description="Disordered" evidence="9">
    <location>
        <begin position="76"/>
        <end position="97"/>
    </location>
</feature>
<dbReference type="CDD" id="cd00194">
    <property type="entry name" value="UBA_like_SF"/>
    <property type="match status" value="1"/>
</dbReference>
<keyword evidence="10" id="KW-1133">Transmembrane helix</keyword>
<feature type="domain" description="RDRP C-terminal head" evidence="14">
    <location>
        <begin position="1309"/>
        <end position="1441"/>
    </location>
</feature>
<feature type="domain" description="RDRP core" evidence="11">
    <location>
        <begin position="678"/>
        <end position="1266"/>
    </location>
</feature>
<evidence type="ECO:0000256" key="6">
    <source>
        <dbReference type="ARBA" id="ARBA00022884"/>
    </source>
</evidence>
<dbReference type="EMBL" id="LIAE01006347">
    <property type="protein sequence ID" value="PAV90885.1"/>
    <property type="molecule type" value="Genomic_DNA"/>
</dbReference>
<name>A0A2A2LY28_9BILA</name>
<keyword evidence="5" id="KW-0548">Nucleotidyltransferase</keyword>
<dbReference type="GO" id="GO:0003723">
    <property type="term" value="F:RNA binding"/>
    <property type="evidence" value="ECO:0007669"/>
    <property type="project" value="UniProtKB-KW"/>
</dbReference>
<dbReference type="Pfam" id="PF05183">
    <property type="entry name" value="RdRP"/>
    <property type="match status" value="1"/>
</dbReference>
<dbReference type="Pfam" id="PF24934">
    <property type="entry name" value="DUF7752"/>
    <property type="match status" value="1"/>
</dbReference>
<evidence type="ECO:0000313" key="16">
    <source>
        <dbReference type="Proteomes" id="UP000218231"/>
    </source>
</evidence>
<dbReference type="GO" id="GO:0070008">
    <property type="term" value="F:serine-type exopeptidase activity"/>
    <property type="evidence" value="ECO:0007669"/>
    <property type="project" value="InterPro"/>
</dbReference>
<dbReference type="GO" id="GO:0003968">
    <property type="term" value="F:RNA-directed RNA polymerase activity"/>
    <property type="evidence" value="ECO:0007669"/>
    <property type="project" value="UniProtKB-KW"/>
</dbReference>
<dbReference type="GO" id="GO:0006508">
    <property type="term" value="P:proteolysis"/>
    <property type="evidence" value="ECO:0007669"/>
    <property type="project" value="InterPro"/>
</dbReference>
<sequence length="2254" mass="258044">MNESSSESGSTEGWKRRDRRAAVMEPEELINKKRQLMLMIVGLSQSEAQRFLEAADGDVQRAANMILDKRAKSRYENVSPTDMPSTSSTSSKLPYRPIPMSYPADSTYSSHSDINLGQPTVVNRHFTVNDVKSQDLQTGSEIAKDDEVMETTEGSVKETVEAERAQNEKTSRMVKPDQPSYKEASMIRDDESGYKPDEESLAELASCDYIEVPVKLLYPETEVATPMQKIYIKQLFTKNYDVTIGEKIRVPKAAYEMQFSEFKLTARFDLYYNFKAKDQKAARIVQLANMWCKESAYGFHEQLYIQLPMLPNMLDNLCQQYSSIDIAAIAIGHCPNAGVFFVRGDYFTRSNQPSNSALSRCNTTYVRNTSANAKNLQGYEERDKQYHAAGRHDYLSFANFEHDRKQMTIYFAVKLRETNEDGLDYIGYRISMPYSSIIKIVADFGHSDTDSIYFWLKHPATLYECMPENAYNFNGQKYINMEKCREWVRRLEWIGDEYAVGCSKQSLADSQWLRLTTMKKDRNGSNRPSESLIEILARITARVPAPVWFGAIHSLRRPQPIITEVPSVGSFRADYCIKAMLSRGSVVTDQLFDWNNSGDAENPFFASVKRAMHMNQAAAEEALENLLNAVDERRQMDLKFAFEKLFWKGSQEYCQGTAKFVTNSSLPKNCVLIRKVMVTPLRIMFMAPEVMMANRVVRHFGEQYALRCVFRDDRLENNQKLSIKDFNKSGSVDQNSILADMIRKTLTNGVEICGRTYQFLAWSNSQMRDHGCYMYAPSPDPVTGELRTIEDMRKWMGDFSNVRNVPKLMSRMGQCFTQAQPTVVLKQHEWTVEPDIEGGTGHPETGEPYCFSDGCGRLSFGLAKEIALALELKVIPSCFQVRFKGIKGVLAIDPSLDWHVKGYKAVFRKSQLKFTEDEREEDVIEVIKYAMPSPMCLNRPMITIMDHVSEKQSKAVHQRVCQKIHYYLEKELSFLGSMLISERAAAEQLMQRITVVTMDFQHLRRCGISLTKEPFIRRMLVAVYRNTVINHLTKAKIFLPSQMGRSMYGVVDETGLLQYGQVFIQLSPNIRQSSPHPIPYLGKVLITKNPCHVAGDVRMFEAVWQPSLAHLFDVVVFPQNGPRPHPDEMAGSDLDGDEYSVVFDPDLFLLHNEKPMIFPKVRPDEYEETPTTTEMVNFFLDYLRQDSIGRVSNAHLKMADRKGLFCPEANSIARKCSIAVDFPKTGVPAEQLTAFEQIQCEPDYMGVSSAWPQYRSNRLNGQLYRKAKRVEELLEICERTDSIWEQETDEHICPPEVDLFEGEGSKRREALRLRNEYAVRMQQLLDDYAIAEEAWVVSGHIVTLKRLAGMEKDDYSFYHTDKIVELRYAQIYEQFRKIFFEEYGGEDSVFEPDNRGNLVLRPREGMFLKARRWYQVCYVDAKGDSSYSIGPCRSMPWVMRDANFLSLDCPLGERLNVEIRNHIERNKVDFDDFCARFCDDQRNRGIVRYSLFYGARDNSLLMTMYVLYWWLNEEKIFEIDGVQMSHVGLLFIQNCLGIHQGTINDLTSSENIEVLFRDKPNYSVTETRSWLDTFNVGEAILNFLRYVASQRFAMAGRMCLSIFDDASYQEPILLRPRQWIGLSQIAFRTYHLIAVSGRFDALHIGNAHTSFIQSESREPIVVNASLLSSNEAPSIRMHQTLNALSHWTSALIKVRQLPKPNKNNEDYMLVSSKTPNQFDAKVGYFQQILDHSHSDNLEWDAVAQKTGAWVFILPHRFYGSTPTSTFQGMVQRYPQLAYARWVTFGKSYGGNLAAWSRFMHPELVSFALSSSAPVQAQVAVPEFMEVVMNAIIATDKDCADSVTAGFNQISQLIQTAAGRQSLKSAFNVCQDIDSTYGPIQVKFWEMLFTPYIEYVRLSGTGGTYFTIQNSICKFHNDHSVSVLDRMKNVNDYYDMSFGFNTCNDIDYDAYIQSLESARYETPEGTERAWKWQQCTEFGQYITTESNTTGPWFGGTGNLPVWYYYNQCADIFGGDYGGDFTWQAVNKTNTRYGGNRYLNSSYTIFANGNYDPFYQLSVLTSSNATIVPVMIDKTGQYSDFYPPYPNDNDSLKSARSKIMTTLIGWLGGVSLANGMMNFVIFMFTDAHNDHIQFIDVHNDYIQHYNWMCLSFLQVLSIGTQQLRTAWDYASQECVIYQGFTASSKAQIYIIIGLRAQNSDGQEYACPFWDTDQIWIGTVGMARAEAANVKAWSRFSYGDRDESRTFACISTSHDYS</sequence>
<keyword evidence="16" id="KW-1185">Reference proteome</keyword>
<evidence type="ECO:0000256" key="4">
    <source>
        <dbReference type="ARBA" id="ARBA00022679"/>
    </source>
</evidence>
<evidence type="ECO:0000256" key="8">
    <source>
        <dbReference type="ARBA" id="ARBA00048744"/>
    </source>
</evidence>
<gene>
    <name evidence="15" type="ORF">WR25_15791</name>
</gene>
<evidence type="ECO:0000256" key="7">
    <source>
        <dbReference type="ARBA" id="ARBA00023158"/>
    </source>
</evidence>
<dbReference type="EC" id="2.7.7.48" evidence="2"/>
<reference evidence="15 16" key="1">
    <citation type="journal article" date="2017" name="Curr. Biol.">
        <title>Genome architecture and evolution of a unichromosomal asexual nematode.</title>
        <authorList>
            <person name="Fradin H."/>
            <person name="Zegar C."/>
            <person name="Gutwein M."/>
            <person name="Lucas J."/>
            <person name="Kovtun M."/>
            <person name="Corcoran D."/>
            <person name="Baugh L.R."/>
            <person name="Kiontke K."/>
            <person name="Gunsalus K."/>
            <person name="Fitch D.H."/>
            <person name="Piano F."/>
        </authorList>
    </citation>
    <scope>NUCLEOTIDE SEQUENCE [LARGE SCALE GENOMIC DNA]</scope>
    <source>
        <strain evidence="15">PF1309</strain>
    </source>
</reference>
<dbReference type="OrthoDB" id="6513042at2759"/>
<keyword evidence="4" id="KW-0808">Transferase</keyword>
<dbReference type="InterPro" id="IPR056654">
    <property type="entry name" value="DUF7752"/>
</dbReference>
<dbReference type="InterPro" id="IPR058752">
    <property type="entry name" value="RDRP_C_head"/>
</dbReference>